<evidence type="ECO:0000313" key="3">
    <source>
        <dbReference type="Proteomes" id="UP000646478"/>
    </source>
</evidence>
<keyword evidence="2" id="KW-0808">Transferase</keyword>
<dbReference type="Proteomes" id="UP000646478">
    <property type="component" value="Unassembled WGS sequence"/>
</dbReference>
<dbReference type="SUPFAM" id="SSF53756">
    <property type="entry name" value="UDP-Glycosyltransferase/glycogen phosphorylase"/>
    <property type="match status" value="1"/>
</dbReference>
<evidence type="ECO:0000259" key="1">
    <source>
        <dbReference type="Pfam" id="PF13579"/>
    </source>
</evidence>
<reference evidence="2" key="1">
    <citation type="journal article" date="2014" name="Int. J. Syst. Evol. Microbiol.">
        <title>Complete genome sequence of Corynebacterium casei LMG S-19264T (=DSM 44701T), isolated from a smear-ripened cheese.</title>
        <authorList>
            <consortium name="US DOE Joint Genome Institute (JGI-PGF)"/>
            <person name="Walter F."/>
            <person name="Albersmeier A."/>
            <person name="Kalinowski J."/>
            <person name="Ruckert C."/>
        </authorList>
    </citation>
    <scope>NUCLEOTIDE SEQUENCE</scope>
    <source>
        <strain evidence="2">CGMCC 1.15082</strain>
    </source>
</reference>
<dbReference type="InterPro" id="IPR028098">
    <property type="entry name" value="Glyco_trans_4-like_N"/>
</dbReference>
<protein>
    <submittedName>
        <fullName evidence="2">Glycosyl transferase family 1</fullName>
    </submittedName>
</protein>
<accession>A0A916WKW7</accession>
<dbReference type="GO" id="GO:0016757">
    <property type="term" value="F:glycosyltransferase activity"/>
    <property type="evidence" value="ECO:0007669"/>
    <property type="project" value="UniProtKB-ARBA"/>
</dbReference>
<dbReference type="Pfam" id="PF13579">
    <property type="entry name" value="Glyco_trans_4_4"/>
    <property type="match status" value="1"/>
</dbReference>
<proteinExistence type="predicted"/>
<organism evidence="2 3">
    <name type="scientific">Brucella endophytica</name>
    <dbReference type="NCBI Taxonomy" id="1963359"/>
    <lineage>
        <taxon>Bacteria</taxon>
        <taxon>Pseudomonadati</taxon>
        <taxon>Pseudomonadota</taxon>
        <taxon>Alphaproteobacteria</taxon>
        <taxon>Hyphomicrobiales</taxon>
        <taxon>Brucellaceae</taxon>
        <taxon>Brucella/Ochrobactrum group</taxon>
        <taxon>Brucella</taxon>
    </lineage>
</organism>
<sequence length="432" mass="47630">MIVMLQVLYLVHDLSDPAVRRRVVMLQAGGAAVTLAGFRRSREPVLQVAGVSPIDLGKTGDGRFAQRMAAVARAALTLKASLKHVAKPDVIIGRNLEMLALANRARSIFSGGAEDIPVVYECLDIHRLLLRQDPVGRALRSIERALGRKVSLLITSSPAFVRNYFEPYGQVNAPVELVENKVLEVAPSPFFPLAGKVSAEQTDGGGDVCAFAGDLDVNVITPIRPLTRTPSPQGGRGGPGEPWKIGWFGALRCRRSLALLSEFSRRMEGRVEIILRGRPAYTEFEDFDAEVAAEPYMQFFGSYRNPEDLSGIYGEVHFTWAIDFFEEGLNSSWLLPNRLYEGCRYHCVPIAMEGTETARFLKRLGIGFTLARPDADELARLLDAERYEQARARVAAQDSSTWICNEDDCRALVGRLSTLLSVRERVVLPAAA</sequence>
<feature type="domain" description="Glycosyltransferase subfamily 4-like N-terminal" evidence="1">
    <location>
        <begin position="19"/>
        <end position="180"/>
    </location>
</feature>
<evidence type="ECO:0000313" key="2">
    <source>
        <dbReference type="EMBL" id="GGB07572.1"/>
    </source>
</evidence>
<dbReference type="AlphaFoldDB" id="A0A916WKW7"/>
<gene>
    <name evidence="2" type="ORF">GCM10011491_39550</name>
</gene>
<comment type="caution">
    <text evidence="2">The sequence shown here is derived from an EMBL/GenBank/DDBJ whole genome shotgun (WGS) entry which is preliminary data.</text>
</comment>
<keyword evidence="3" id="KW-1185">Reference proteome</keyword>
<dbReference type="EMBL" id="BMHH01000022">
    <property type="protein sequence ID" value="GGB07572.1"/>
    <property type="molecule type" value="Genomic_DNA"/>
</dbReference>
<name>A0A916WKW7_9HYPH</name>
<reference evidence="2" key="2">
    <citation type="submission" date="2020-09" db="EMBL/GenBank/DDBJ databases">
        <authorList>
            <person name="Sun Q."/>
            <person name="Zhou Y."/>
        </authorList>
    </citation>
    <scope>NUCLEOTIDE SEQUENCE</scope>
    <source>
        <strain evidence="2">CGMCC 1.15082</strain>
    </source>
</reference>